<accession>G3J7W4</accession>
<evidence type="ECO:0000313" key="2">
    <source>
        <dbReference type="EMBL" id="EGX97175.1"/>
    </source>
</evidence>
<dbReference type="AlphaFoldDB" id="G3J7W4"/>
<feature type="region of interest" description="Disordered" evidence="1">
    <location>
        <begin position="82"/>
        <end position="163"/>
    </location>
</feature>
<evidence type="ECO:0000256" key="1">
    <source>
        <dbReference type="SAM" id="MobiDB-lite"/>
    </source>
</evidence>
<feature type="compositionally biased region" description="Basic and acidic residues" evidence="1">
    <location>
        <begin position="114"/>
        <end position="151"/>
    </location>
</feature>
<dbReference type="PANTHER" id="PTHR34693:SF1">
    <property type="entry name" value="PROTEIN PAR32"/>
    <property type="match status" value="1"/>
</dbReference>
<name>G3J7W4_CORMM</name>
<evidence type="ECO:0000313" key="3">
    <source>
        <dbReference type="Proteomes" id="UP000001610"/>
    </source>
</evidence>
<feature type="compositionally biased region" description="Polar residues" evidence="1">
    <location>
        <begin position="40"/>
        <end position="51"/>
    </location>
</feature>
<feature type="region of interest" description="Disordered" evidence="1">
    <location>
        <begin position="40"/>
        <end position="70"/>
    </location>
</feature>
<proteinExistence type="predicted"/>
<dbReference type="Proteomes" id="UP000001610">
    <property type="component" value="Unassembled WGS sequence"/>
</dbReference>
<dbReference type="Pfam" id="PF12223">
    <property type="entry name" value="DUF3602"/>
    <property type="match status" value="1"/>
</dbReference>
<gene>
    <name evidence="2" type="ORF">CCM_01835</name>
</gene>
<protein>
    <submittedName>
        <fullName evidence="2">Uncharacterized protein</fullName>
    </submittedName>
</protein>
<sequence>MTSDMVRIGRGGAGNYHSAPVNLTCSRLAQKKDAAALAPSKSQIARATQPAQAPVLTGRGGAGNAISEPNATAHAEGQRLEDLEAGGGPQVTGADVAARNPHGVLSGRGGAGNWRDRTAERQGEEAVRIAEARNKAAAHVDGELRRPEPTHTRTRHCERRLER</sequence>
<dbReference type="InParanoid" id="G3J7W4"/>
<reference evidence="2 3" key="1">
    <citation type="journal article" date="2011" name="Genome Biol.">
        <title>Genome sequence of the insect pathogenic fungus Cordyceps militaris, a valued traditional Chinese medicine.</title>
        <authorList>
            <person name="Zheng P."/>
            <person name="Xia Y."/>
            <person name="Xiao G."/>
            <person name="Xiong C."/>
            <person name="Hu X."/>
            <person name="Zhang S."/>
            <person name="Zheng H."/>
            <person name="Huang Y."/>
            <person name="Zhou Y."/>
            <person name="Wang S."/>
            <person name="Zhao G.P."/>
            <person name="Liu X."/>
            <person name="St Leger R.J."/>
            <person name="Wang C."/>
        </authorList>
    </citation>
    <scope>NUCLEOTIDE SEQUENCE [LARGE SCALE GENOMIC DNA]</scope>
    <source>
        <strain evidence="2 3">CM01</strain>
    </source>
</reference>
<dbReference type="HOGENOM" id="CLU_112553_0_0_1"/>
<dbReference type="OMA" id="RIRHCER"/>
<dbReference type="KEGG" id="cmt:CCM_01835"/>
<dbReference type="VEuPathDB" id="FungiDB:CCM_01835"/>
<dbReference type="RefSeq" id="XP_006667052.1">
    <property type="nucleotide sequence ID" value="XM_006666989.1"/>
</dbReference>
<dbReference type="InterPro" id="IPR053203">
    <property type="entry name" value="Cisplatin_resist-associated"/>
</dbReference>
<dbReference type="PANTHER" id="PTHR34693">
    <property type="entry name" value="PROTEIN PAR32"/>
    <property type="match status" value="1"/>
</dbReference>
<dbReference type="OrthoDB" id="4159136at2759"/>
<feature type="compositionally biased region" description="Basic residues" evidence="1">
    <location>
        <begin position="152"/>
        <end position="163"/>
    </location>
</feature>
<keyword evidence="3" id="KW-1185">Reference proteome</keyword>
<dbReference type="EMBL" id="JH126399">
    <property type="protein sequence ID" value="EGX97175.1"/>
    <property type="molecule type" value="Genomic_DNA"/>
</dbReference>
<dbReference type="InterPro" id="IPR022024">
    <property type="entry name" value="DUF3602"/>
</dbReference>
<dbReference type="GeneID" id="18163864"/>
<organism evidence="2 3">
    <name type="scientific">Cordyceps militaris (strain CM01)</name>
    <name type="common">Caterpillar fungus</name>
    <dbReference type="NCBI Taxonomy" id="983644"/>
    <lineage>
        <taxon>Eukaryota</taxon>
        <taxon>Fungi</taxon>
        <taxon>Dikarya</taxon>
        <taxon>Ascomycota</taxon>
        <taxon>Pezizomycotina</taxon>
        <taxon>Sordariomycetes</taxon>
        <taxon>Hypocreomycetidae</taxon>
        <taxon>Hypocreales</taxon>
        <taxon>Cordycipitaceae</taxon>
        <taxon>Cordyceps</taxon>
    </lineage>
</organism>